<dbReference type="InterPro" id="IPR013078">
    <property type="entry name" value="His_Pase_superF_clade-1"/>
</dbReference>
<evidence type="ECO:0000313" key="6">
    <source>
        <dbReference type="EMBL" id="QGF24309.1"/>
    </source>
</evidence>
<feature type="binding site" evidence="4">
    <location>
        <position position="91"/>
    </location>
    <ligand>
        <name>substrate</name>
    </ligand>
</feature>
<protein>
    <submittedName>
        <fullName evidence="6">Histidine phosphatase family protein</fullName>
    </submittedName>
</protein>
<dbReference type="PANTHER" id="PTHR48100">
    <property type="entry name" value="BROAD-SPECIFICITY PHOSPHATASE YOR283W-RELATED"/>
    <property type="match status" value="1"/>
</dbReference>
<dbReference type="InterPro" id="IPR001345">
    <property type="entry name" value="PG/BPGM_mutase_AS"/>
</dbReference>
<feature type="active site" description="Proton donor/acceptor" evidence="3">
    <location>
        <position position="117"/>
    </location>
</feature>
<keyword evidence="1" id="KW-0324">Glycolysis</keyword>
<feature type="active site" description="Tele-phosphohistidine intermediate" evidence="3">
    <location>
        <position position="26"/>
    </location>
</feature>
<keyword evidence="7" id="KW-1185">Reference proteome</keyword>
<dbReference type="PROSITE" id="PS00175">
    <property type="entry name" value="PG_MUTASE"/>
    <property type="match status" value="1"/>
</dbReference>
<dbReference type="PANTHER" id="PTHR48100:SF1">
    <property type="entry name" value="HISTIDINE PHOSPHATASE FAMILY PROTEIN-RELATED"/>
    <property type="match status" value="1"/>
</dbReference>
<dbReference type="EMBL" id="CP045725">
    <property type="protein sequence ID" value="QGF24309.1"/>
    <property type="molecule type" value="Genomic_DNA"/>
</dbReference>
<feature type="binding site" evidence="4">
    <location>
        <begin position="25"/>
        <end position="32"/>
    </location>
    <ligand>
        <name>substrate</name>
    </ligand>
</feature>
<sequence length="259" mass="28048">MSDPTDTPPLSAGRLRAPERLVLVRHGESVGNVADRRAGAAGLGQLDLATRDPDTPLSDNGRAQAEALGAYFAALPRAERPDAVLSSPYLRARTTAEICLAAAGMTELLAVDERLRERDLGSWEGYTHKGITEKFPEEAARRARTGKFYYRPPGGESWTDVALRVRSVLGDIRAEYHDANVWVFSHQAVIMSFRLVIEGLQEASLLEIDSTVPLPNCSLTTYVREEGGTLELESYADSGPIERSPATSTREPAAGMAPG</sequence>
<gene>
    <name evidence="6" type="ORF">Rai3103_12270</name>
</gene>
<dbReference type="AlphaFoldDB" id="A0A5Q2FC03"/>
<dbReference type="InterPro" id="IPR050275">
    <property type="entry name" value="PGM_Phosphatase"/>
</dbReference>
<dbReference type="SUPFAM" id="SSF53254">
    <property type="entry name" value="Phosphoglycerate mutase-like"/>
    <property type="match status" value="1"/>
</dbReference>
<dbReference type="InterPro" id="IPR029033">
    <property type="entry name" value="His_PPase_superfam"/>
</dbReference>
<name>A0A5Q2FC03_9ACTN</name>
<accession>A0A5Q2FC03</accession>
<dbReference type="CDD" id="cd07067">
    <property type="entry name" value="HP_PGM_like"/>
    <property type="match status" value="1"/>
</dbReference>
<dbReference type="SMART" id="SM00855">
    <property type="entry name" value="PGAM"/>
    <property type="match status" value="1"/>
</dbReference>
<evidence type="ECO:0000256" key="5">
    <source>
        <dbReference type="SAM" id="MobiDB-lite"/>
    </source>
</evidence>
<dbReference type="Gene3D" id="3.40.50.1240">
    <property type="entry name" value="Phosphoglycerate mutase-like"/>
    <property type="match status" value="1"/>
</dbReference>
<dbReference type="Proteomes" id="UP000386847">
    <property type="component" value="Chromosome"/>
</dbReference>
<dbReference type="KEGG" id="rain:Rai3103_12270"/>
<dbReference type="GO" id="GO:0005737">
    <property type="term" value="C:cytoplasm"/>
    <property type="evidence" value="ECO:0007669"/>
    <property type="project" value="TreeGrafter"/>
</dbReference>
<organism evidence="6 7">
    <name type="scientific">Raineyella fluvialis</name>
    <dbReference type="NCBI Taxonomy" id="2662261"/>
    <lineage>
        <taxon>Bacteria</taxon>
        <taxon>Bacillati</taxon>
        <taxon>Actinomycetota</taxon>
        <taxon>Actinomycetes</taxon>
        <taxon>Propionibacteriales</taxon>
        <taxon>Propionibacteriaceae</taxon>
        <taxon>Raineyella</taxon>
    </lineage>
</organism>
<evidence type="ECO:0000313" key="7">
    <source>
        <dbReference type="Proteomes" id="UP000386847"/>
    </source>
</evidence>
<proteinExistence type="predicted"/>
<evidence type="ECO:0000256" key="4">
    <source>
        <dbReference type="PIRSR" id="PIRSR613078-2"/>
    </source>
</evidence>
<keyword evidence="2" id="KW-0413">Isomerase</keyword>
<evidence type="ECO:0000256" key="1">
    <source>
        <dbReference type="ARBA" id="ARBA00023152"/>
    </source>
</evidence>
<evidence type="ECO:0000256" key="3">
    <source>
        <dbReference type="PIRSR" id="PIRSR613078-1"/>
    </source>
</evidence>
<dbReference type="RefSeq" id="WP_153572838.1">
    <property type="nucleotide sequence ID" value="NZ_CP045725.1"/>
</dbReference>
<dbReference type="GO" id="GO:0016791">
    <property type="term" value="F:phosphatase activity"/>
    <property type="evidence" value="ECO:0007669"/>
    <property type="project" value="TreeGrafter"/>
</dbReference>
<reference evidence="6 7" key="1">
    <citation type="submission" date="2019-10" db="EMBL/GenBank/DDBJ databases">
        <title>Genomic analysis of Raineyella sp. CBA3103.</title>
        <authorList>
            <person name="Roh S.W."/>
        </authorList>
    </citation>
    <scope>NUCLEOTIDE SEQUENCE [LARGE SCALE GENOMIC DNA]</scope>
    <source>
        <strain evidence="6 7">CBA3103</strain>
    </source>
</reference>
<dbReference type="Pfam" id="PF00300">
    <property type="entry name" value="His_Phos_1"/>
    <property type="match status" value="1"/>
</dbReference>
<feature type="region of interest" description="Disordered" evidence="5">
    <location>
        <begin position="233"/>
        <end position="259"/>
    </location>
</feature>
<evidence type="ECO:0000256" key="2">
    <source>
        <dbReference type="ARBA" id="ARBA00023235"/>
    </source>
</evidence>